<name>A0A7I4CHF2_PHYPA</name>
<evidence type="ECO:0000313" key="1">
    <source>
        <dbReference type="EnsemblPlants" id="Pp3c21_7170V3.4"/>
    </source>
</evidence>
<dbReference type="Gramene" id="Pp3c21_7170V3.4">
    <property type="protein sequence ID" value="Pp3c21_7170V3.4"/>
    <property type="gene ID" value="Pp3c21_7170"/>
</dbReference>
<dbReference type="Proteomes" id="UP000006727">
    <property type="component" value="Chromosome 21"/>
</dbReference>
<sequence length="82" mass="9120">MVQSAMVFRGEIIGYSKMLCQISTVNSNVQSVPEAAGGKEVLHDFTPSKKRRLEQLSEELVCVIQIDIGIRGKLIDDFLLPK</sequence>
<evidence type="ECO:0000313" key="2">
    <source>
        <dbReference type="Proteomes" id="UP000006727"/>
    </source>
</evidence>
<dbReference type="AlphaFoldDB" id="A0A7I4CHF2"/>
<dbReference type="EMBL" id="ABEU02000021">
    <property type="status" value="NOT_ANNOTATED_CDS"/>
    <property type="molecule type" value="Genomic_DNA"/>
</dbReference>
<gene>
    <name evidence="1" type="primary">LOC112274523</name>
</gene>
<keyword evidence="2" id="KW-1185">Reference proteome</keyword>
<reference evidence="1 2" key="2">
    <citation type="journal article" date="2018" name="Plant J.">
        <title>The Physcomitrella patens chromosome-scale assembly reveals moss genome structure and evolution.</title>
        <authorList>
            <person name="Lang D."/>
            <person name="Ullrich K.K."/>
            <person name="Murat F."/>
            <person name="Fuchs J."/>
            <person name="Jenkins J."/>
            <person name="Haas F.B."/>
            <person name="Piednoel M."/>
            <person name="Gundlach H."/>
            <person name="Van Bel M."/>
            <person name="Meyberg R."/>
            <person name="Vives C."/>
            <person name="Morata J."/>
            <person name="Symeonidi A."/>
            <person name="Hiss M."/>
            <person name="Muchero W."/>
            <person name="Kamisugi Y."/>
            <person name="Saleh O."/>
            <person name="Blanc G."/>
            <person name="Decker E.L."/>
            <person name="van Gessel N."/>
            <person name="Grimwood J."/>
            <person name="Hayes R.D."/>
            <person name="Graham S.W."/>
            <person name="Gunter L.E."/>
            <person name="McDaniel S.F."/>
            <person name="Hoernstein S.N.W."/>
            <person name="Larsson A."/>
            <person name="Li F.W."/>
            <person name="Perroud P.F."/>
            <person name="Phillips J."/>
            <person name="Ranjan P."/>
            <person name="Rokshar D.S."/>
            <person name="Rothfels C.J."/>
            <person name="Schneider L."/>
            <person name="Shu S."/>
            <person name="Stevenson D.W."/>
            <person name="Thummler F."/>
            <person name="Tillich M."/>
            <person name="Villarreal Aguilar J.C."/>
            <person name="Widiez T."/>
            <person name="Wong G.K."/>
            <person name="Wymore A."/>
            <person name="Zhang Y."/>
            <person name="Zimmer A.D."/>
            <person name="Quatrano R.S."/>
            <person name="Mayer K.F.X."/>
            <person name="Goodstein D."/>
            <person name="Casacuberta J.M."/>
            <person name="Vandepoele K."/>
            <person name="Reski R."/>
            <person name="Cuming A.C."/>
            <person name="Tuskan G.A."/>
            <person name="Maumus F."/>
            <person name="Salse J."/>
            <person name="Schmutz J."/>
            <person name="Rensing S.A."/>
        </authorList>
    </citation>
    <scope>NUCLEOTIDE SEQUENCE [LARGE SCALE GENOMIC DNA]</scope>
    <source>
        <strain evidence="1 2">cv. Gransden 2004</strain>
    </source>
</reference>
<reference evidence="1" key="3">
    <citation type="submission" date="2020-12" db="UniProtKB">
        <authorList>
            <consortium name="EnsemblPlants"/>
        </authorList>
    </citation>
    <scope>IDENTIFICATION</scope>
</reference>
<accession>A0A7I4CHF2</accession>
<proteinExistence type="predicted"/>
<organism evidence="1 2">
    <name type="scientific">Physcomitrium patens</name>
    <name type="common">Spreading-leaved earth moss</name>
    <name type="synonym">Physcomitrella patens</name>
    <dbReference type="NCBI Taxonomy" id="3218"/>
    <lineage>
        <taxon>Eukaryota</taxon>
        <taxon>Viridiplantae</taxon>
        <taxon>Streptophyta</taxon>
        <taxon>Embryophyta</taxon>
        <taxon>Bryophyta</taxon>
        <taxon>Bryophytina</taxon>
        <taxon>Bryopsida</taxon>
        <taxon>Funariidae</taxon>
        <taxon>Funariales</taxon>
        <taxon>Funariaceae</taxon>
        <taxon>Physcomitrium</taxon>
    </lineage>
</organism>
<reference evidence="1 2" key="1">
    <citation type="journal article" date="2008" name="Science">
        <title>The Physcomitrella genome reveals evolutionary insights into the conquest of land by plants.</title>
        <authorList>
            <person name="Rensing S."/>
            <person name="Lang D."/>
            <person name="Zimmer A."/>
            <person name="Terry A."/>
            <person name="Salamov A."/>
            <person name="Shapiro H."/>
            <person name="Nishiyama T."/>
            <person name="Perroud P.-F."/>
            <person name="Lindquist E."/>
            <person name="Kamisugi Y."/>
            <person name="Tanahashi T."/>
            <person name="Sakakibara K."/>
            <person name="Fujita T."/>
            <person name="Oishi K."/>
            <person name="Shin-I T."/>
            <person name="Kuroki Y."/>
            <person name="Toyoda A."/>
            <person name="Suzuki Y."/>
            <person name="Hashimoto A."/>
            <person name="Yamaguchi K."/>
            <person name="Sugano A."/>
            <person name="Kohara Y."/>
            <person name="Fujiyama A."/>
            <person name="Anterola A."/>
            <person name="Aoki S."/>
            <person name="Ashton N."/>
            <person name="Barbazuk W.B."/>
            <person name="Barker E."/>
            <person name="Bennetzen J."/>
            <person name="Bezanilla M."/>
            <person name="Blankenship R."/>
            <person name="Cho S.H."/>
            <person name="Dutcher S."/>
            <person name="Estelle M."/>
            <person name="Fawcett J.A."/>
            <person name="Gundlach H."/>
            <person name="Hanada K."/>
            <person name="Heyl A."/>
            <person name="Hicks K.A."/>
            <person name="Hugh J."/>
            <person name="Lohr M."/>
            <person name="Mayer K."/>
            <person name="Melkozernov A."/>
            <person name="Murata T."/>
            <person name="Nelson D."/>
            <person name="Pils B."/>
            <person name="Prigge M."/>
            <person name="Reiss B."/>
            <person name="Renner T."/>
            <person name="Rombauts S."/>
            <person name="Rushton P."/>
            <person name="Sanderfoot A."/>
            <person name="Schween G."/>
            <person name="Shiu S.-H."/>
            <person name="Stueber K."/>
            <person name="Theodoulou F.L."/>
            <person name="Tu H."/>
            <person name="Van de Peer Y."/>
            <person name="Verrier P.J."/>
            <person name="Waters E."/>
            <person name="Wood A."/>
            <person name="Yang L."/>
            <person name="Cove D."/>
            <person name="Cuming A."/>
            <person name="Hasebe M."/>
            <person name="Lucas S."/>
            <person name="Mishler D.B."/>
            <person name="Reski R."/>
            <person name="Grigoriev I."/>
            <person name="Quatrano R.S."/>
            <person name="Boore J.L."/>
        </authorList>
    </citation>
    <scope>NUCLEOTIDE SEQUENCE [LARGE SCALE GENOMIC DNA]</scope>
    <source>
        <strain evidence="1 2">cv. Gransden 2004</strain>
    </source>
</reference>
<dbReference type="EnsemblPlants" id="Pp3c21_7170V3.4">
    <property type="protein sequence ID" value="Pp3c21_7170V3.4"/>
    <property type="gene ID" value="Pp3c21_7170"/>
</dbReference>
<protein>
    <submittedName>
        <fullName evidence="1">Uncharacterized protein</fullName>
    </submittedName>
</protein>